<evidence type="ECO:0000313" key="2">
    <source>
        <dbReference type="EMBL" id="CBZ40641.1"/>
    </source>
</evidence>
<reference evidence="2 3" key="1">
    <citation type="journal article" date="2011" name="J. Bacteriol.">
        <title>Complete genome sequence of the hemotrophic Mycoplasma suis strain KI3806.</title>
        <authorList>
            <person name="Oehlerking J."/>
            <person name="Kube M."/>
            <person name="Felder K.M."/>
            <person name="Matter D."/>
            <person name="Wittenbrink M.M."/>
            <person name="Schwarzenbach S."/>
            <person name="Kramer M.M."/>
            <person name="Hoelzle K."/>
            <person name="Hoelzle L.E."/>
        </authorList>
    </citation>
    <scope>NUCLEOTIDE SEQUENCE [LARGE SCALE GENOMIC DNA]</scope>
    <source>
        <strain evidence="3">KI_3806</strain>
    </source>
</reference>
<dbReference type="HOGENOM" id="CLU_3027474_0_0_14"/>
<dbReference type="RefSeq" id="WP_013609244.1">
    <property type="nucleotide sequence ID" value="NC_015153.1"/>
</dbReference>
<feature type="chain" id="PRO_5003260589" evidence="1">
    <location>
        <begin position="22"/>
        <end position="55"/>
    </location>
</feature>
<sequence length="55" mass="6085">MTFLSKILIGVLAVTSSAAVAVTGGYVKNTFFEKKKEKPDQKSDDFYRQITAIDL</sequence>
<keyword evidence="1" id="KW-0732">Signal</keyword>
<organism evidence="2 3">
    <name type="scientific">Mycoplasma suis (strain KI_3806)</name>
    <dbReference type="NCBI Taxonomy" id="708248"/>
    <lineage>
        <taxon>Bacteria</taxon>
        <taxon>Bacillati</taxon>
        <taxon>Mycoplasmatota</taxon>
        <taxon>Mollicutes</taxon>
        <taxon>Mycoplasmataceae</taxon>
        <taxon>Mycoplasma</taxon>
    </lineage>
</organism>
<dbReference type="AlphaFoldDB" id="F0V1W0"/>
<dbReference type="EMBL" id="FQ790233">
    <property type="protein sequence ID" value="CBZ40641.1"/>
    <property type="molecule type" value="Genomic_DNA"/>
</dbReference>
<evidence type="ECO:0000313" key="3">
    <source>
        <dbReference type="Proteomes" id="UP000008645"/>
    </source>
</evidence>
<accession>F0V1W0</accession>
<dbReference type="KEGG" id="msk:MSUIS_05480"/>
<dbReference type="Proteomes" id="UP000008645">
    <property type="component" value="Chromosome"/>
</dbReference>
<feature type="signal peptide" evidence="1">
    <location>
        <begin position="1"/>
        <end position="21"/>
    </location>
</feature>
<proteinExistence type="predicted"/>
<protein>
    <submittedName>
        <fullName evidence="2">Uncharacterized protein</fullName>
    </submittedName>
</protein>
<evidence type="ECO:0000256" key="1">
    <source>
        <dbReference type="SAM" id="SignalP"/>
    </source>
</evidence>
<gene>
    <name evidence="2" type="ORF">MSUIS_05480</name>
</gene>
<name>F0V1W0_MYCS3</name>